<keyword evidence="4" id="KW-1185">Reference proteome</keyword>
<dbReference type="HOGENOM" id="CLU_036604_13_2_11"/>
<reference evidence="3 4" key="1">
    <citation type="journal article" date="2009" name="Stand. Genomic Sci.">
        <title>Complete genome sequence of Beutenbergia cavernae type strain (HKI 0122).</title>
        <authorList>
            <person name="Land M."/>
            <person name="Pukall R."/>
            <person name="Abt B."/>
            <person name="Goker M."/>
            <person name="Rohde M."/>
            <person name="Glavina Del Rio T."/>
            <person name="Tice H."/>
            <person name="Copeland A."/>
            <person name="Cheng J.F."/>
            <person name="Lucas S."/>
            <person name="Chen F."/>
            <person name="Nolan M."/>
            <person name="Bruce D."/>
            <person name="Goodwin L."/>
            <person name="Pitluck S."/>
            <person name="Ivanova N."/>
            <person name="Mavromatis K."/>
            <person name="Ovchinnikova G."/>
            <person name="Pati A."/>
            <person name="Chen A."/>
            <person name="Palaniappan K."/>
            <person name="Hauser L."/>
            <person name="Chang Y.J."/>
            <person name="Jefferies C.C."/>
            <person name="Saunders E."/>
            <person name="Brettin T."/>
            <person name="Detter J.C."/>
            <person name="Han C."/>
            <person name="Chain P."/>
            <person name="Bristow J."/>
            <person name="Eisen J.A."/>
            <person name="Markowitz V."/>
            <person name="Hugenholtz P."/>
            <person name="Kyrpides N.C."/>
            <person name="Klenk H.P."/>
            <person name="Lapidus A."/>
        </authorList>
    </citation>
    <scope>NUCLEOTIDE SEQUENCE [LARGE SCALE GENOMIC DNA]</scope>
    <source>
        <strain evidence="4">ATCC BAA-8 / DSM 12333 / NBRC 16432</strain>
    </source>
</reference>
<dbReference type="InterPro" id="IPR000835">
    <property type="entry name" value="HTH_MarR-typ"/>
</dbReference>
<dbReference type="STRING" id="471853.Bcav_3981"/>
<evidence type="ECO:0000259" key="2">
    <source>
        <dbReference type="Pfam" id="PF12802"/>
    </source>
</evidence>
<dbReference type="SUPFAM" id="SSF53067">
    <property type="entry name" value="Actin-like ATPase domain"/>
    <property type="match status" value="1"/>
</dbReference>
<dbReference type="Proteomes" id="UP000007962">
    <property type="component" value="Chromosome"/>
</dbReference>
<feature type="domain" description="HTH marR-type" evidence="2">
    <location>
        <begin position="22"/>
        <end position="73"/>
    </location>
</feature>
<dbReference type="Gene3D" id="3.30.420.40">
    <property type="match status" value="2"/>
</dbReference>
<evidence type="ECO:0000313" key="3">
    <source>
        <dbReference type="EMBL" id="ACQ82222.1"/>
    </source>
</evidence>
<organism evidence="3 4">
    <name type="scientific">Beutenbergia cavernae (strain ATCC BAA-8 / DSM 12333 / CCUG 43141 / JCM 11478 / NBRC 16432 / NCIMB 13614 / HKI 0122)</name>
    <dbReference type="NCBI Taxonomy" id="471853"/>
    <lineage>
        <taxon>Bacteria</taxon>
        <taxon>Bacillati</taxon>
        <taxon>Actinomycetota</taxon>
        <taxon>Actinomycetes</taxon>
        <taxon>Micrococcales</taxon>
        <taxon>Beutenbergiaceae</taxon>
        <taxon>Beutenbergia</taxon>
    </lineage>
</organism>
<dbReference type="Gene3D" id="1.10.10.10">
    <property type="entry name" value="Winged helix-like DNA-binding domain superfamily/Winged helix DNA-binding domain"/>
    <property type="match status" value="1"/>
</dbReference>
<dbReference type="Pfam" id="PF00480">
    <property type="entry name" value="ROK"/>
    <property type="match status" value="1"/>
</dbReference>
<evidence type="ECO:0000313" key="4">
    <source>
        <dbReference type="Proteomes" id="UP000007962"/>
    </source>
</evidence>
<dbReference type="AlphaFoldDB" id="C5C582"/>
<dbReference type="InterPro" id="IPR043129">
    <property type="entry name" value="ATPase_NBD"/>
</dbReference>
<protein>
    <submittedName>
        <fullName evidence="3">ROK family protein</fullName>
    </submittedName>
</protein>
<dbReference type="eggNOG" id="COG1940">
    <property type="taxonomic scope" value="Bacteria"/>
</dbReference>
<dbReference type="RefSeq" id="WP_015884459.1">
    <property type="nucleotide sequence ID" value="NC_012669.1"/>
</dbReference>
<dbReference type="EMBL" id="CP001618">
    <property type="protein sequence ID" value="ACQ82222.1"/>
    <property type="molecule type" value="Genomic_DNA"/>
</dbReference>
<dbReference type="PANTHER" id="PTHR18964:SF149">
    <property type="entry name" value="BIFUNCTIONAL UDP-N-ACETYLGLUCOSAMINE 2-EPIMERASE_N-ACETYLMANNOSAMINE KINASE"/>
    <property type="match status" value="1"/>
</dbReference>
<name>C5C582_BEUC1</name>
<dbReference type="SUPFAM" id="SSF46785">
    <property type="entry name" value="Winged helix' DNA-binding domain"/>
    <property type="match status" value="1"/>
</dbReference>
<comment type="similarity">
    <text evidence="1">Belongs to the ROK (NagC/XylR) family.</text>
</comment>
<dbReference type="InterPro" id="IPR036390">
    <property type="entry name" value="WH_DNA-bd_sf"/>
</dbReference>
<dbReference type="InterPro" id="IPR036388">
    <property type="entry name" value="WH-like_DNA-bd_sf"/>
</dbReference>
<dbReference type="Pfam" id="PF12802">
    <property type="entry name" value="MarR_2"/>
    <property type="match status" value="1"/>
</dbReference>
<dbReference type="PANTHER" id="PTHR18964">
    <property type="entry name" value="ROK (REPRESSOR, ORF, KINASE) FAMILY"/>
    <property type="match status" value="1"/>
</dbReference>
<evidence type="ECO:0000256" key="1">
    <source>
        <dbReference type="ARBA" id="ARBA00006479"/>
    </source>
</evidence>
<dbReference type="InterPro" id="IPR000600">
    <property type="entry name" value="ROK"/>
</dbReference>
<dbReference type="GO" id="GO:0003700">
    <property type="term" value="F:DNA-binding transcription factor activity"/>
    <property type="evidence" value="ECO:0007669"/>
    <property type="project" value="InterPro"/>
</dbReference>
<proteinExistence type="inferred from homology"/>
<dbReference type="eggNOG" id="COG1846">
    <property type="taxonomic scope" value="Bacteria"/>
</dbReference>
<gene>
    <name evidence="3" type="ordered locus">Bcav_3981</name>
</gene>
<dbReference type="KEGG" id="bcv:Bcav_3981"/>
<accession>C5C582</accession>
<sequence length="402" mass="42186">MREGSINAAASQLQMRRHNLSLALRAILDDGQATRAELARRLGLSKPAVTRIVGDLLAAGYVAEVGPEAANGRGRPGSRLVPHDDAHAFLGVDIRLDRLVAQARTLTGAVLAEATAPGPIPATSEDLVQSVTTLLRRVTEPLERPVGGVGVAVGGTVDDAAGRIVRTAHLAWRDVPIARRLREAVGDDAVPVRLADAARCAASANWREVSGDPAAADLLHLQLGVGAGTGWIDRQTGAPHPRLPAPITHLPIDPNGERCPCGARGCLDVMAGFPAFVQLAGVEAPTPSGDHTVMRDYCALVLERAQRGDERAAEAIRLVATRIAEAASILILTFAPTRFTLGGYPLMLGESFRSAFLSGIRPRVPEIEATLVSTGLGDEASLVGAYLLGVAAMADDPLRLLR</sequence>